<proteinExistence type="predicted"/>
<sequence>MSDQVSSYFRDKCFAVCYQTNVVTARLTRHCPVSSKPVQRHLVQGDIKKLQFDDQCFRQQDFPLRGAEAPAFIESVQPIPTSSNTVKCRS</sequence>
<accession>A0A132E8D3</accession>
<gene>
    <name evidence="1" type="ORF">WT56_29470</name>
</gene>
<organism evidence="1 2">
    <name type="scientific">Burkholderia pseudomultivorans</name>
    <dbReference type="NCBI Taxonomy" id="1207504"/>
    <lineage>
        <taxon>Bacteria</taxon>
        <taxon>Pseudomonadati</taxon>
        <taxon>Pseudomonadota</taxon>
        <taxon>Betaproteobacteria</taxon>
        <taxon>Burkholderiales</taxon>
        <taxon>Burkholderiaceae</taxon>
        <taxon>Burkholderia</taxon>
        <taxon>Burkholderia cepacia complex</taxon>
    </lineage>
</organism>
<name>A0A132E8D3_9BURK</name>
<dbReference type="Proteomes" id="UP000062912">
    <property type="component" value="Unassembled WGS sequence"/>
</dbReference>
<protein>
    <submittedName>
        <fullName evidence="1">Uncharacterized protein</fullName>
    </submittedName>
</protein>
<evidence type="ECO:0000313" key="2">
    <source>
        <dbReference type="Proteomes" id="UP000062912"/>
    </source>
</evidence>
<reference evidence="1 2" key="1">
    <citation type="submission" date="2015-11" db="EMBL/GenBank/DDBJ databases">
        <title>Expanding the genomic diversity of Burkholderia species for the development of highly accurate diagnostics.</title>
        <authorList>
            <person name="Sahl J."/>
            <person name="Keim P."/>
            <person name="Wagner D."/>
        </authorList>
    </citation>
    <scope>NUCLEOTIDE SEQUENCE [LARGE SCALE GENOMIC DNA]</scope>
    <source>
        <strain evidence="1 2">MSMB368WGS</strain>
    </source>
</reference>
<comment type="caution">
    <text evidence="1">The sequence shown here is derived from an EMBL/GenBank/DDBJ whole genome shotgun (WGS) entry which is preliminary data.</text>
</comment>
<evidence type="ECO:0000313" key="1">
    <source>
        <dbReference type="EMBL" id="KWF20799.1"/>
    </source>
</evidence>
<dbReference type="AlphaFoldDB" id="A0A132E8D3"/>
<dbReference type="EMBL" id="LPJR01000076">
    <property type="protein sequence ID" value="KWF20799.1"/>
    <property type="molecule type" value="Genomic_DNA"/>
</dbReference>